<dbReference type="Pfam" id="PF00766">
    <property type="entry name" value="ETF_alpha"/>
    <property type="match status" value="1"/>
</dbReference>
<sequence length="333" mass="35705">MELKNSIFVYMEQEKDALTKLSVQVLGKAREMADSCPHKVVALLIGKGVKTLAPKAIGYGADAVIVVDQDELDTFDSQVYAKIAAEVIKQYEPSVFLLGATNDSRDIGGRLSASLQLGLVADCIDATFEGADDTVMWIRPAYTGKLFVKIMTKTRPQLATASEDIFLHTTFDDKRQGDVIELTVDVGDIAKTQKVLSFEEVAAEKMTYSLEDAEIIVGAGRGVGDIDGMNAVQDFAASIGAGFGVTKPLVDAGWIDHEAQIGITGKKVAPKIYIALGISGALQHKLGIKDAEIIIAVNKDPDAPIFKFAHYGIVGDLFEAMPELAAKIAQLKA</sequence>
<reference evidence="5" key="1">
    <citation type="submission" date="2016-01" db="EMBL/GenBank/DDBJ databases">
        <authorList>
            <person name="Mitreva M."/>
            <person name="Pepin K.H."/>
            <person name="Mihindukulasuriya K.A."/>
            <person name="Fulton R."/>
            <person name="Fronick C."/>
            <person name="O'Laughlin M."/>
            <person name="Miner T."/>
            <person name="Herter B."/>
            <person name="Rosa B.A."/>
            <person name="Cordes M."/>
            <person name="Tomlinson C."/>
            <person name="Wollam A."/>
            <person name="Palsikar V.B."/>
            <person name="Mardis E.R."/>
            <person name="Wilson R.K."/>
        </authorList>
    </citation>
    <scope>NUCLEOTIDE SEQUENCE [LARGE SCALE GENOMIC DNA]</scope>
    <source>
        <strain evidence="5">KA00182</strain>
    </source>
</reference>
<evidence type="ECO:0000259" key="3">
    <source>
        <dbReference type="SMART" id="SM00893"/>
    </source>
</evidence>
<comment type="caution">
    <text evidence="4">The sequence shown here is derived from an EMBL/GenBank/DDBJ whole genome shotgun (WGS) entry which is preliminary data.</text>
</comment>
<evidence type="ECO:0000256" key="2">
    <source>
        <dbReference type="PIRSR" id="PIRSR000089-1"/>
    </source>
</evidence>
<keyword evidence="5" id="KW-1185">Reference proteome</keyword>
<accession>A0A134CKM4</accession>
<dbReference type="RefSeq" id="WP_062484980.1">
    <property type="nucleotide sequence ID" value="NZ_KQ960928.1"/>
</dbReference>
<dbReference type="EMBL" id="LSDT01000005">
    <property type="protein sequence ID" value="KXB92760.1"/>
    <property type="molecule type" value="Genomic_DNA"/>
</dbReference>
<keyword evidence="2" id="KW-0285">Flavoprotein</keyword>
<dbReference type="AlphaFoldDB" id="A0A134CKM4"/>
<gene>
    <name evidence="4" type="ORF">HMPREF3182_00228</name>
</gene>
<dbReference type="Gene3D" id="3.40.50.620">
    <property type="entry name" value="HUPs"/>
    <property type="match status" value="1"/>
</dbReference>
<dbReference type="PANTHER" id="PTHR43153">
    <property type="entry name" value="ELECTRON TRANSFER FLAVOPROTEIN ALPHA"/>
    <property type="match status" value="1"/>
</dbReference>
<name>A0A134CKM4_9FIRM</name>
<dbReference type="PANTHER" id="PTHR43153:SF1">
    <property type="entry name" value="ELECTRON TRANSFER FLAVOPROTEIN SUBUNIT ALPHA, MITOCHONDRIAL"/>
    <property type="match status" value="1"/>
</dbReference>
<dbReference type="Proteomes" id="UP000070160">
    <property type="component" value="Unassembled WGS sequence"/>
</dbReference>
<dbReference type="InterPro" id="IPR014729">
    <property type="entry name" value="Rossmann-like_a/b/a_fold"/>
</dbReference>
<dbReference type="InterPro" id="IPR014730">
    <property type="entry name" value="ETF_a/b_N"/>
</dbReference>
<proteinExistence type="inferred from homology"/>
<dbReference type="SMART" id="SM00893">
    <property type="entry name" value="ETF"/>
    <property type="match status" value="1"/>
</dbReference>
<evidence type="ECO:0000313" key="4">
    <source>
        <dbReference type="EMBL" id="KXB92760.1"/>
    </source>
</evidence>
<dbReference type="SUPFAM" id="SSF52467">
    <property type="entry name" value="DHS-like NAD/FAD-binding domain"/>
    <property type="match status" value="1"/>
</dbReference>
<keyword evidence="2" id="KW-0274">FAD</keyword>
<dbReference type="Pfam" id="PF01012">
    <property type="entry name" value="ETF"/>
    <property type="match status" value="1"/>
</dbReference>
<dbReference type="InterPro" id="IPR014731">
    <property type="entry name" value="ETF_asu_C"/>
</dbReference>
<dbReference type="GO" id="GO:0050660">
    <property type="term" value="F:flavin adenine dinucleotide binding"/>
    <property type="evidence" value="ECO:0007669"/>
    <property type="project" value="InterPro"/>
</dbReference>
<feature type="binding site" evidence="2">
    <location>
        <begin position="260"/>
        <end position="264"/>
    </location>
    <ligand>
        <name>FAD</name>
        <dbReference type="ChEBI" id="CHEBI:57692"/>
    </ligand>
</feature>
<evidence type="ECO:0000313" key="5">
    <source>
        <dbReference type="Proteomes" id="UP000070160"/>
    </source>
</evidence>
<dbReference type="STRING" id="1588748.HMPREF3182_00228"/>
<dbReference type="GO" id="GO:0033539">
    <property type="term" value="P:fatty acid beta-oxidation using acyl-CoA dehydrogenase"/>
    <property type="evidence" value="ECO:0007669"/>
    <property type="project" value="TreeGrafter"/>
</dbReference>
<dbReference type="InterPro" id="IPR033947">
    <property type="entry name" value="ETF_alpha_N"/>
</dbReference>
<feature type="domain" description="Electron transfer flavoprotein alpha/beta-subunit N-terminal" evidence="3">
    <location>
        <begin position="7"/>
        <end position="200"/>
    </location>
</feature>
<dbReference type="InterPro" id="IPR001308">
    <property type="entry name" value="ETF_a/FixB"/>
</dbReference>
<dbReference type="CDD" id="cd01715">
    <property type="entry name" value="ETF_alpha"/>
    <property type="match status" value="1"/>
</dbReference>
<comment type="cofactor">
    <cofactor evidence="2">
        <name>FAD</name>
        <dbReference type="ChEBI" id="CHEBI:57692"/>
    </cofactor>
    <text evidence="2">Binds 1 FAD per dimer.</text>
</comment>
<dbReference type="InterPro" id="IPR029035">
    <property type="entry name" value="DHS-like_NAD/FAD-binding_dom"/>
</dbReference>
<dbReference type="GO" id="GO:0009055">
    <property type="term" value="F:electron transfer activity"/>
    <property type="evidence" value="ECO:0007669"/>
    <property type="project" value="InterPro"/>
</dbReference>
<evidence type="ECO:0000256" key="1">
    <source>
        <dbReference type="ARBA" id="ARBA00005817"/>
    </source>
</evidence>
<comment type="similarity">
    <text evidence="1">Belongs to the ETF alpha-subunit/FixB family.</text>
</comment>
<dbReference type="SUPFAM" id="SSF52402">
    <property type="entry name" value="Adenine nucleotide alpha hydrolases-like"/>
    <property type="match status" value="1"/>
</dbReference>
<protein>
    <submittedName>
        <fullName evidence="4">Electron transfer flavoprotein FAD-binding domain protein</fullName>
    </submittedName>
</protein>
<dbReference type="PATRIC" id="fig|1588748.3.peg.219"/>
<dbReference type="PIRSF" id="PIRSF000089">
    <property type="entry name" value="Electra_flavoP_a"/>
    <property type="match status" value="1"/>
</dbReference>
<feature type="binding site" evidence="2">
    <location>
        <position position="298"/>
    </location>
    <ligand>
        <name>FAD</name>
        <dbReference type="ChEBI" id="CHEBI:57692"/>
    </ligand>
</feature>
<dbReference type="Gene3D" id="3.40.50.1220">
    <property type="entry name" value="TPP-binding domain"/>
    <property type="match status" value="1"/>
</dbReference>
<organism evidence="4 5">
    <name type="scientific">Megasphaera hutchinsoni</name>
    <dbReference type="NCBI Taxonomy" id="1588748"/>
    <lineage>
        <taxon>Bacteria</taxon>
        <taxon>Bacillati</taxon>
        <taxon>Bacillota</taxon>
        <taxon>Negativicutes</taxon>
        <taxon>Veillonellales</taxon>
        <taxon>Veillonellaceae</taxon>
        <taxon>Megasphaera</taxon>
    </lineage>
</organism>
<feature type="binding site" evidence="2">
    <location>
        <begin position="277"/>
        <end position="284"/>
    </location>
    <ligand>
        <name>FAD</name>
        <dbReference type="ChEBI" id="CHEBI:57692"/>
    </ligand>
</feature>
<feature type="binding site" evidence="2">
    <location>
        <position position="221"/>
    </location>
    <ligand>
        <name>FAD</name>
        <dbReference type="ChEBI" id="CHEBI:57692"/>
    </ligand>
</feature>